<keyword evidence="4" id="KW-1185">Reference proteome</keyword>
<gene>
    <name evidence="3" type="ORF">LSH36_12g22007</name>
</gene>
<evidence type="ECO:0000313" key="4">
    <source>
        <dbReference type="Proteomes" id="UP001208570"/>
    </source>
</evidence>
<feature type="transmembrane region" description="Helical" evidence="2">
    <location>
        <begin position="61"/>
        <end position="83"/>
    </location>
</feature>
<keyword evidence="2" id="KW-0472">Membrane</keyword>
<dbReference type="EMBL" id="JAODUP010000012">
    <property type="protein sequence ID" value="KAK2169159.1"/>
    <property type="molecule type" value="Genomic_DNA"/>
</dbReference>
<feature type="compositionally biased region" description="Basic residues" evidence="1">
    <location>
        <begin position="1"/>
        <end position="11"/>
    </location>
</feature>
<keyword evidence="2" id="KW-0812">Transmembrane</keyword>
<reference evidence="3" key="1">
    <citation type="journal article" date="2023" name="Mol. Biol. Evol.">
        <title>Third-Generation Sequencing Reveals the Adaptive Role of the Epigenome in Three Deep-Sea Polychaetes.</title>
        <authorList>
            <person name="Perez M."/>
            <person name="Aroh O."/>
            <person name="Sun Y."/>
            <person name="Lan Y."/>
            <person name="Juniper S.K."/>
            <person name="Young C.R."/>
            <person name="Angers B."/>
            <person name="Qian P.Y."/>
        </authorList>
    </citation>
    <scope>NUCLEOTIDE SEQUENCE</scope>
    <source>
        <strain evidence="3">P08H-3</strain>
    </source>
</reference>
<dbReference type="AlphaFoldDB" id="A0AAD9KCG6"/>
<evidence type="ECO:0000256" key="1">
    <source>
        <dbReference type="SAM" id="MobiDB-lite"/>
    </source>
</evidence>
<comment type="caution">
    <text evidence="3">The sequence shown here is derived from an EMBL/GenBank/DDBJ whole genome shotgun (WGS) entry which is preliminary data.</text>
</comment>
<organism evidence="3 4">
    <name type="scientific">Paralvinella palmiformis</name>
    <dbReference type="NCBI Taxonomy" id="53620"/>
    <lineage>
        <taxon>Eukaryota</taxon>
        <taxon>Metazoa</taxon>
        <taxon>Spiralia</taxon>
        <taxon>Lophotrochozoa</taxon>
        <taxon>Annelida</taxon>
        <taxon>Polychaeta</taxon>
        <taxon>Sedentaria</taxon>
        <taxon>Canalipalpata</taxon>
        <taxon>Terebellida</taxon>
        <taxon>Terebelliformia</taxon>
        <taxon>Alvinellidae</taxon>
        <taxon>Paralvinella</taxon>
    </lineage>
</organism>
<name>A0AAD9KCG6_9ANNE</name>
<evidence type="ECO:0000313" key="3">
    <source>
        <dbReference type="EMBL" id="KAK2169159.1"/>
    </source>
</evidence>
<dbReference type="Proteomes" id="UP001208570">
    <property type="component" value="Unassembled WGS sequence"/>
</dbReference>
<proteinExistence type="predicted"/>
<sequence>MSRSTYSRRSRYNRDFSEESSDSNDSGHVSAKGGKALLDFIVLGNKKHQPGISDVPRNSLIYMYLCGYGPGVAALGVLTTGVADRMSQIRLMVLTRHFSVSLRRFRSGGYLANV</sequence>
<feature type="region of interest" description="Disordered" evidence="1">
    <location>
        <begin position="1"/>
        <end position="31"/>
    </location>
</feature>
<accession>A0AAD9KCG6</accession>
<keyword evidence="2" id="KW-1133">Transmembrane helix</keyword>
<evidence type="ECO:0000256" key="2">
    <source>
        <dbReference type="SAM" id="Phobius"/>
    </source>
</evidence>
<protein>
    <submittedName>
        <fullName evidence="3">Uncharacterized protein</fullName>
    </submittedName>
</protein>